<proteinExistence type="predicted"/>
<dbReference type="OrthoDB" id="1909330at2759"/>
<dbReference type="PANTHER" id="PTHR45523:SF3">
    <property type="entry name" value="VACUOLAR PROTEIN SORTING-ASSOCIATED PROTEIN 13A"/>
    <property type="match status" value="1"/>
</dbReference>
<protein>
    <submittedName>
        <fullName evidence="1">Uncharacterized protein</fullName>
    </submittedName>
</protein>
<keyword evidence="2" id="KW-1185">Reference proteome</keyword>
<reference evidence="1 2" key="1">
    <citation type="journal article" date="2020" name="Nat. Food">
        <title>A phased Vanilla planifolia genome enables genetic improvement of flavour and production.</title>
        <authorList>
            <person name="Hasing T."/>
            <person name="Tang H."/>
            <person name="Brym M."/>
            <person name="Khazi F."/>
            <person name="Huang T."/>
            <person name="Chambers A.H."/>
        </authorList>
    </citation>
    <scope>NUCLEOTIDE SEQUENCE [LARGE SCALE GENOMIC DNA]</scope>
    <source>
        <tissue evidence="1">Leaf</tissue>
    </source>
</reference>
<evidence type="ECO:0000313" key="1">
    <source>
        <dbReference type="EMBL" id="KAG0473067.1"/>
    </source>
</evidence>
<gene>
    <name evidence="1" type="ORF">HPP92_014924</name>
</gene>
<name>A0A835QSJ9_VANPL</name>
<dbReference type="Proteomes" id="UP000636800">
    <property type="component" value="Chromosome 7"/>
</dbReference>
<dbReference type="AlphaFoldDB" id="A0A835QSJ9"/>
<sequence>MKPPSFSRISGLLPSSDITTAMTNTQNNDTIDSFVKAQLLIYSNGSPYYHNLDNRVVITLATLSFYCYRPTILAILEFVDAINVMENAPTENDSKSPMPNISTANFNSVEDGPTSYIIDEPVAKGFLSNGKTRIIFFLSLNMATAQIFLMNEDETSLATLSQNNLVADIKVFSSSFSIKAALGNLKISDDTLPRSHSYYWACDMRNPEGSSFVELDFSSFSENDEDYNGYDYSLTGKLSEVRIVYLNRFVQEVTSYFMGLVPRNSETFVKLKDHGTNSEKQFPTSEIQGSPALKLDLLLSRPIILMPKRTQSADYLKLDAKHITVQNTFRWLGGDKNEISAVRLDIMTVKVHTVATVAWVHASTAQCQGVVWCMWWLDDTGIQGPCNALVVPLGVDTVIQCTQALMVSCCMPRCSHCHTNCVQTLLFDLPKHELCCKSSRLEHCYAPGCCLA</sequence>
<organism evidence="1 2">
    <name type="scientific">Vanilla planifolia</name>
    <name type="common">Vanilla</name>
    <dbReference type="NCBI Taxonomy" id="51239"/>
    <lineage>
        <taxon>Eukaryota</taxon>
        <taxon>Viridiplantae</taxon>
        <taxon>Streptophyta</taxon>
        <taxon>Embryophyta</taxon>
        <taxon>Tracheophyta</taxon>
        <taxon>Spermatophyta</taxon>
        <taxon>Magnoliopsida</taxon>
        <taxon>Liliopsida</taxon>
        <taxon>Asparagales</taxon>
        <taxon>Orchidaceae</taxon>
        <taxon>Vanilloideae</taxon>
        <taxon>Vanilleae</taxon>
        <taxon>Vanilla</taxon>
    </lineage>
</organism>
<dbReference type="PANTHER" id="PTHR45523">
    <property type="entry name" value="TETRATRICOPEPTIDE REPEAT (TPR)-CONTAINING PROTEIN-RELATED"/>
    <property type="match status" value="1"/>
</dbReference>
<accession>A0A835QSJ9</accession>
<dbReference type="EMBL" id="JADCNL010000007">
    <property type="protein sequence ID" value="KAG0473067.1"/>
    <property type="molecule type" value="Genomic_DNA"/>
</dbReference>
<comment type="caution">
    <text evidence="1">The sequence shown here is derived from an EMBL/GenBank/DDBJ whole genome shotgun (WGS) entry which is preliminary data.</text>
</comment>
<evidence type="ECO:0000313" key="2">
    <source>
        <dbReference type="Proteomes" id="UP000636800"/>
    </source>
</evidence>